<reference evidence="4" key="1">
    <citation type="submission" date="2016-06" db="UniProtKB">
        <authorList>
            <consortium name="WormBaseParasite"/>
        </authorList>
    </citation>
    <scope>IDENTIFICATION</scope>
</reference>
<feature type="region of interest" description="Disordered" evidence="1">
    <location>
        <begin position="1"/>
        <end position="71"/>
    </location>
</feature>
<proteinExistence type="predicted"/>
<feature type="compositionally biased region" description="Basic and acidic residues" evidence="1">
    <location>
        <begin position="35"/>
        <end position="44"/>
    </location>
</feature>
<dbReference type="Proteomes" id="UP000275846">
    <property type="component" value="Unassembled WGS sequence"/>
</dbReference>
<evidence type="ECO:0000313" key="3">
    <source>
        <dbReference type="Proteomes" id="UP000275846"/>
    </source>
</evidence>
<name>A0A183SM99_SCHSO</name>
<evidence type="ECO:0000256" key="1">
    <source>
        <dbReference type="SAM" id="MobiDB-lite"/>
    </source>
</evidence>
<reference evidence="2 3" key="2">
    <citation type="submission" date="2018-11" db="EMBL/GenBank/DDBJ databases">
        <authorList>
            <consortium name="Pathogen Informatics"/>
        </authorList>
    </citation>
    <scope>NUCLEOTIDE SEQUENCE [LARGE SCALE GENOMIC DNA]</scope>
    <source>
        <strain evidence="2 3">NST_G2</strain>
    </source>
</reference>
<organism evidence="4">
    <name type="scientific">Schistocephalus solidus</name>
    <name type="common">Tapeworm</name>
    <dbReference type="NCBI Taxonomy" id="70667"/>
    <lineage>
        <taxon>Eukaryota</taxon>
        <taxon>Metazoa</taxon>
        <taxon>Spiralia</taxon>
        <taxon>Lophotrochozoa</taxon>
        <taxon>Platyhelminthes</taxon>
        <taxon>Cestoda</taxon>
        <taxon>Eucestoda</taxon>
        <taxon>Diphyllobothriidea</taxon>
        <taxon>Diphyllobothriidae</taxon>
        <taxon>Schistocephalus</taxon>
    </lineage>
</organism>
<evidence type="ECO:0000313" key="2">
    <source>
        <dbReference type="EMBL" id="VDL91732.1"/>
    </source>
</evidence>
<dbReference type="WBParaSite" id="SSLN_0000551801-mRNA-1">
    <property type="protein sequence ID" value="SSLN_0000551801-mRNA-1"/>
    <property type="gene ID" value="SSLN_0000551801"/>
</dbReference>
<dbReference type="AlphaFoldDB" id="A0A183SM99"/>
<accession>A0A183SM99</accession>
<evidence type="ECO:0000313" key="4">
    <source>
        <dbReference type="WBParaSite" id="SSLN_0000551801-mRNA-1"/>
    </source>
</evidence>
<protein>
    <submittedName>
        <fullName evidence="2 4">Uncharacterized protein</fullName>
    </submittedName>
</protein>
<sequence length="110" mass="12341">MKLPLPAVTDADDQQHLFAAADDRVTFPDTVSPRDSPRSRETRRTSAPRRPQPPRTNNLVHSKPEESTKNNCVSSSLVQEFTLVRHGFCQLLRPAVPFEDCLPLLASLSY</sequence>
<keyword evidence="3" id="KW-1185">Reference proteome</keyword>
<dbReference type="EMBL" id="UYSU01033214">
    <property type="protein sequence ID" value="VDL91732.1"/>
    <property type="molecule type" value="Genomic_DNA"/>
</dbReference>
<gene>
    <name evidence="2" type="ORF">SSLN_LOCUS5347</name>
</gene>